<proteinExistence type="predicted"/>
<dbReference type="Pfam" id="PF08843">
    <property type="entry name" value="AbiEii"/>
    <property type="match status" value="1"/>
</dbReference>
<organism evidence="1 2">
    <name type="scientific">Candidatus Berkelbacteria bacterium Licking1014_2</name>
    <dbReference type="NCBI Taxonomy" id="2017146"/>
    <lineage>
        <taxon>Bacteria</taxon>
        <taxon>Candidatus Berkelbacteria</taxon>
    </lineage>
</organism>
<dbReference type="InterPro" id="IPR014942">
    <property type="entry name" value="AbiEii"/>
</dbReference>
<comment type="caution">
    <text evidence="1">The sequence shown here is derived from an EMBL/GenBank/DDBJ whole genome shotgun (WGS) entry which is preliminary data.</text>
</comment>
<protein>
    <recommendedName>
        <fullName evidence="3">Nucleotidyl transferase AbiEii/AbiGii toxin family protein</fullName>
    </recommendedName>
</protein>
<reference evidence="1 2" key="1">
    <citation type="submission" date="2017-07" db="EMBL/GenBank/DDBJ databases">
        <title>Mechanisms for carbon and nitrogen cycling indicate functional differentiation within the Candidate Phyla Radiation.</title>
        <authorList>
            <person name="Danczak R.E."/>
            <person name="Johnston M.D."/>
            <person name="Kenah C."/>
            <person name="Slattery M."/>
            <person name="Wrighton K.C."/>
            <person name="Wilkins M.J."/>
        </authorList>
    </citation>
    <scope>NUCLEOTIDE SEQUENCE [LARGE SCALE GENOMIC DNA]</scope>
    <source>
        <strain evidence="1">Licking1014_2</strain>
    </source>
</reference>
<evidence type="ECO:0008006" key="3">
    <source>
        <dbReference type="Google" id="ProtNLM"/>
    </source>
</evidence>
<dbReference type="Proteomes" id="UP000318711">
    <property type="component" value="Unassembled WGS sequence"/>
</dbReference>
<evidence type="ECO:0000313" key="2">
    <source>
        <dbReference type="Proteomes" id="UP000318711"/>
    </source>
</evidence>
<dbReference type="Gene3D" id="3.10.450.620">
    <property type="entry name" value="JHP933, nucleotidyltransferase-like core domain"/>
    <property type="match status" value="1"/>
</dbReference>
<sequence length="221" mass="25997">MKEFSLTKLQKIILSTMAESELKDDFYWTGGTALAYFYLQHRRSLDIDLFSEKPFSYETITPIVKTISQKTKLKKIQEKRIFDRWEFFLSDGEEIRLEFVHYDFPTLNQKREWQGIWVDSATDMAANKTMALIDRHDPKDAFDIYFLLTKLKYSPQKLLKLARQKFGGDFPPSLFWSNCLTGANQLQTIQPLMLEQNPQKLVRKIAAYFEKQAAESLRSIL</sequence>
<accession>A0A554LUG8</accession>
<gene>
    <name evidence="1" type="ORF">CEN88_332</name>
</gene>
<dbReference type="EMBL" id="VMGL01000036">
    <property type="protein sequence ID" value="TSC96513.1"/>
    <property type="molecule type" value="Genomic_DNA"/>
</dbReference>
<dbReference type="AlphaFoldDB" id="A0A554LUG8"/>
<name>A0A554LUG8_9BACT</name>
<evidence type="ECO:0000313" key="1">
    <source>
        <dbReference type="EMBL" id="TSC96513.1"/>
    </source>
</evidence>